<proteinExistence type="predicted"/>
<feature type="coiled-coil region" evidence="1">
    <location>
        <begin position="1168"/>
        <end position="1197"/>
    </location>
</feature>
<dbReference type="InterPro" id="IPR036869">
    <property type="entry name" value="J_dom_sf"/>
</dbReference>
<feature type="region of interest" description="Disordered" evidence="2">
    <location>
        <begin position="270"/>
        <end position="332"/>
    </location>
</feature>
<dbReference type="PANTHER" id="PTHR23172">
    <property type="entry name" value="AUXILIN/CYCLIN G-ASSOCIATED KINASE-RELATED"/>
    <property type="match status" value="1"/>
</dbReference>
<dbReference type="GO" id="GO:0031982">
    <property type="term" value="C:vesicle"/>
    <property type="evidence" value="ECO:0007669"/>
    <property type="project" value="TreeGrafter"/>
</dbReference>
<feature type="region of interest" description="Disordered" evidence="2">
    <location>
        <begin position="1247"/>
        <end position="1266"/>
    </location>
</feature>
<evidence type="ECO:0000313" key="3">
    <source>
        <dbReference type="EMBL" id="KAI5392921.1"/>
    </source>
</evidence>
<organism evidence="3 4">
    <name type="scientific">Pisum sativum</name>
    <name type="common">Garden pea</name>
    <name type="synonym">Lathyrus oleraceus</name>
    <dbReference type="NCBI Taxonomy" id="3888"/>
    <lineage>
        <taxon>Eukaryota</taxon>
        <taxon>Viridiplantae</taxon>
        <taxon>Streptophyta</taxon>
        <taxon>Embryophyta</taxon>
        <taxon>Tracheophyta</taxon>
        <taxon>Spermatophyta</taxon>
        <taxon>Magnoliopsida</taxon>
        <taxon>eudicotyledons</taxon>
        <taxon>Gunneridae</taxon>
        <taxon>Pentapetalae</taxon>
        <taxon>rosids</taxon>
        <taxon>fabids</taxon>
        <taxon>Fabales</taxon>
        <taxon>Fabaceae</taxon>
        <taxon>Papilionoideae</taxon>
        <taxon>50 kb inversion clade</taxon>
        <taxon>NPAAA clade</taxon>
        <taxon>Hologalegina</taxon>
        <taxon>IRL clade</taxon>
        <taxon>Fabeae</taxon>
        <taxon>Lathyrus</taxon>
    </lineage>
</organism>
<dbReference type="EMBL" id="JAMSHJ010000006">
    <property type="protein sequence ID" value="KAI5392921.1"/>
    <property type="molecule type" value="Genomic_DNA"/>
</dbReference>
<protein>
    <recommendedName>
        <fullName evidence="5">Auxilin-like protein</fullName>
    </recommendedName>
</protein>
<dbReference type="GO" id="GO:0072318">
    <property type="term" value="P:clathrin coat disassembly"/>
    <property type="evidence" value="ECO:0007669"/>
    <property type="project" value="TreeGrafter"/>
</dbReference>
<reference evidence="3 4" key="1">
    <citation type="journal article" date="2022" name="Nat. Genet.">
        <title>Improved pea reference genome and pan-genome highlight genomic features and evolutionary characteristics.</title>
        <authorList>
            <person name="Yang T."/>
            <person name="Liu R."/>
            <person name="Luo Y."/>
            <person name="Hu S."/>
            <person name="Wang D."/>
            <person name="Wang C."/>
            <person name="Pandey M.K."/>
            <person name="Ge S."/>
            <person name="Xu Q."/>
            <person name="Li N."/>
            <person name="Li G."/>
            <person name="Huang Y."/>
            <person name="Saxena R.K."/>
            <person name="Ji Y."/>
            <person name="Li M."/>
            <person name="Yan X."/>
            <person name="He Y."/>
            <person name="Liu Y."/>
            <person name="Wang X."/>
            <person name="Xiang C."/>
            <person name="Varshney R.K."/>
            <person name="Ding H."/>
            <person name="Gao S."/>
            <person name="Zong X."/>
        </authorList>
    </citation>
    <scope>NUCLEOTIDE SEQUENCE [LARGE SCALE GENOMIC DNA]</scope>
    <source>
        <strain evidence="3 4">cv. Zhongwan 6</strain>
    </source>
</reference>
<feature type="region of interest" description="Disordered" evidence="2">
    <location>
        <begin position="1028"/>
        <end position="1081"/>
    </location>
</feature>
<dbReference type="Gramene" id="Psat06G0017900-T1">
    <property type="protein sequence ID" value="KAI5392921.1"/>
    <property type="gene ID" value="KIW84_060179"/>
</dbReference>
<feature type="region of interest" description="Disordered" evidence="2">
    <location>
        <begin position="920"/>
        <end position="945"/>
    </location>
</feature>
<dbReference type="SUPFAM" id="SSF46565">
    <property type="entry name" value="Chaperone J-domain"/>
    <property type="match status" value="1"/>
</dbReference>
<feature type="coiled-coil region" evidence="1">
    <location>
        <begin position="459"/>
        <end position="501"/>
    </location>
</feature>
<feature type="compositionally biased region" description="Polar residues" evidence="2">
    <location>
        <begin position="292"/>
        <end position="308"/>
    </location>
</feature>
<evidence type="ECO:0008006" key="5">
    <source>
        <dbReference type="Google" id="ProtNLM"/>
    </source>
</evidence>
<feature type="compositionally biased region" description="Polar residues" evidence="2">
    <location>
        <begin position="861"/>
        <end position="871"/>
    </location>
</feature>
<feature type="compositionally biased region" description="Polar residues" evidence="2">
    <location>
        <begin position="1035"/>
        <end position="1051"/>
    </location>
</feature>
<dbReference type="Proteomes" id="UP001058974">
    <property type="component" value="Chromosome 6"/>
</dbReference>
<sequence>MEFGATTATLTKKLSNGLGVSGRSAYDGVFATPIKLRAPSFSQFDDYNEIFGSSGAPSSIPILELPELNERRTVTDDVRHSKLDYSKVFGGFENLDTAVPFEELVANPREKGSSVNGVSKRSKVKSGEQSFREDRTSSSKETPVVSPSSHGAKRINMSYHKVNQGNECGTNGTTHIAQLHAVPAYTCLIEEVDLAKMSRAKKSIPVAQDAYSDSHCEEGIGEGERCAKSFIDPSPNNAKKQSFDNGGKAESRSESDDLFYDACEISNGSDEVHQVKVPPSEAMKGNLDDNKSNNIDASRSMATNGQASKNDRYDSPAGADSPTHLEDTVDSNSEAAASVAALRKAIEEAQMKIKVAKESMRRKKEGFPDRVKQKSSIDLKVREKKEAKLAYKTTKVKEINTRQTIGEMDALLQVTSEVGKLMTRTEKVRSDIGDKEVCAANEAVQDAQNKLKFSQAEHKEKVELKEADAQNKLKFSQAEHKEKVELKEADAQNKLKFSQAEHKEKVELKEADHKGKDLELKEAGGAEKVPYIENTGRKVSEPEESDHTVEMVKQYWGPENDEEKVRAINKAGSHEEPVHETKHRCQEVAGEINLIQETLENEMMDKRLKVKEVEKDESKVTPFNEPKDYVINLGGQPSMIGNKENIGYRPEGGKKTKARKYWSIEQEECQKNLRAIQELGKAEKNISEEQKESEDDNVEVVSEPEKCELAESLEPIDFERACSLHHSELISTDKEIYNSGCLEDIKRRNTSGFLDISQEVKHSYWREVTDSKFSDIYVPEVPRDIVDDIHDGEEIYERNTKASDLVGNVRVQDAHASENEHEGATRPMEENECERKDKKVLEVIIETLTDPFDEEIRAAESGNTTKPSSSYEPDEAEKLSKTQVSNTVNENDETLAVTPEFYSCDLQDDMIVASNASVQHQPKYEEQDSVQETNDFSEKRASQTSSFDQVAPVLGEIVHQMKNAFEAVTIEVDSTNVGEIDMKVSQNQDQCLEKTESDCDLTMLVEETTPESREICKNVKEVRVVSDEEIDENRSNSSSEASQIPSMSEWKSSPFKEKEVKSINSKIKESHQTSMTMEVKEVNDKAQKVEVDKELLKKIDEAKHREREKEKLAVERAIREARERAFADAKERAALERVATEARQKNILNGRERLKTTSQANEKTPAEKAAMEAKLKAERAAVERATAEARARALERALSEKAASDARNKSDKSVPEKCVGASRSNGMKQNFHSKSFSYGVRDSPEVLDGANADSAQRCKARSERHQRIGDRVAKALAEKSMRDRLVQKEQDERNRVAEALDADVKRWSSGKTGNLRALLSTLQYILGPDSGWQSIPLTEIVTTPAVKKAYRKATLCVHPDKLQQRGATVQQKYTCEKVFDLLKVWFSSIISSVNNMKISY</sequence>
<dbReference type="Gene3D" id="1.10.287.110">
    <property type="entry name" value="DnaJ domain"/>
    <property type="match status" value="1"/>
</dbReference>
<feature type="region of interest" description="Disordered" evidence="2">
    <location>
        <begin position="109"/>
        <end position="155"/>
    </location>
</feature>
<name>A0A9D4W061_PEA</name>
<accession>A0A9D4W061</accession>
<feature type="compositionally biased region" description="Basic and acidic residues" evidence="2">
    <location>
        <begin position="1054"/>
        <end position="1071"/>
    </location>
</feature>
<feature type="compositionally biased region" description="Polar residues" evidence="2">
    <location>
        <begin position="234"/>
        <end position="244"/>
    </location>
</feature>
<evidence type="ECO:0000313" key="4">
    <source>
        <dbReference type="Proteomes" id="UP001058974"/>
    </source>
</evidence>
<dbReference type="GO" id="GO:0005737">
    <property type="term" value="C:cytoplasm"/>
    <property type="evidence" value="ECO:0007669"/>
    <property type="project" value="TreeGrafter"/>
</dbReference>
<evidence type="ECO:0000256" key="2">
    <source>
        <dbReference type="SAM" id="MobiDB-lite"/>
    </source>
</evidence>
<dbReference type="GO" id="GO:0030276">
    <property type="term" value="F:clathrin binding"/>
    <property type="evidence" value="ECO:0007669"/>
    <property type="project" value="TreeGrafter"/>
</dbReference>
<feature type="region of interest" description="Disordered" evidence="2">
    <location>
        <begin position="852"/>
        <end position="892"/>
    </location>
</feature>
<gene>
    <name evidence="3" type="ORF">KIW84_060179</name>
</gene>
<keyword evidence="1" id="KW-0175">Coiled coil</keyword>
<dbReference type="GO" id="GO:0072583">
    <property type="term" value="P:clathrin-dependent endocytosis"/>
    <property type="evidence" value="ECO:0007669"/>
    <property type="project" value="TreeGrafter"/>
</dbReference>
<feature type="compositionally biased region" description="Basic and acidic residues" evidence="2">
    <location>
        <begin position="1198"/>
        <end position="1215"/>
    </location>
</feature>
<feature type="region of interest" description="Disordered" evidence="2">
    <location>
        <begin position="1198"/>
        <end position="1226"/>
    </location>
</feature>
<feature type="region of interest" description="Disordered" evidence="2">
    <location>
        <begin position="226"/>
        <end position="255"/>
    </location>
</feature>
<feature type="region of interest" description="Disordered" evidence="2">
    <location>
        <begin position="814"/>
        <end position="835"/>
    </location>
</feature>
<feature type="compositionally biased region" description="Polar residues" evidence="2">
    <location>
        <begin position="139"/>
        <end position="149"/>
    </location>
</feature>
<evidence type="ECO:0000256" key="1">
    <source>
        <dbReference type="SAM" id="Coils"/>
    </source>
</evidence>
<comment type="caution">
    <text evidence="3">The sequence shown here is derived from an EMBL/GenBank/DDBJ whole genome shotgun (WGS) entry which is preliminary data.</text>
</comment>
<keyword evidence="4" id="KW-1185">Reference proteome</keyword>
<dbReference type="PANTHER" id="PTHR23172:SF93">
    <property type="entry name" value="AUXILIN-LIKE PROTEIN"/>
    <property type="match status" value="1"/>
</dbReference>
<feature type="coiled-coil region" evidence="1">
    <location>
        <begin position="332"/>
        <end position="366"/>
    </location>
</feature>